<dbReference type="Pfam" id="PF17917">
    <property type="entry name" value="RT_RNaseH"/>
    <property type="match status" value="1"/>
</dbReference>
<dbReference type="InterPro" id="IPR050951">
    <property type="entry name" value="Retrovirus_Pol_polyprotein"/>
</dbReference>
<dbReference type="GO" id="GO:0004519">
    <property type="term" value="F:endonuclease activity"/>
    <property type="evidence" value="ECO:0007669"/>
    <property type="project" value="UniProtKB-KW"/>
</dbReference>
<feature type="compositionally biased region" description="Acidic residues" evidence="7">
    <location>
        <begin position="673"/>
        <end position="685"/>
    </location>
</feature>
<dbReference type="AlphaFoldDB" id="A0A2B4RVU5"/>
<evidence type="ECO:0000256" key="5">
    <source>
        <dbReference type="ARBA" id="ARBA00022801"/>
    </source>
</evidence>
<dbReference type="CDD" id="cd01647">
    <property type="entry name" value="RT_LTR"/>
    <property type="match status" value="1"/>
</dbReference>
<feature type="domain" description="Reverse transcriptase RNase H-like" evidence="9">
    <location>
        <begin position="380"/>
        <end position="448"/>
    </location>
</feature>
<dbReference type="EMBL" id="LSMT01000283">
    <property type="protein sequence ID" value="PFX21286.1"/>
    <property type="molecule type" value="Genomic_DNA"/>
</dbReference>
<dbReference type="PANTHER" id="PTHR37984">
    <property type="entry name" value="PROTEIN CBG26694"/>
    <property type="match status" value="1"/>
</dbReference>
<dbReference type="InterPro" id="IPR041373">
    <property type="entry name" value="RT_RNaseH"/>
</dbReference>
<dbReference type="GO" id="GO:0003676">
    <property type="term" value="F:nucleic acid binding"/>
    <property type="evidence" value="ECO:0007669"/>
    <property type="project" value="InterPro"/>
</dbReference>
<dbReference type="InterPro" id="IPR043502">
    <property type="entry name" value="DNA/RNA_pol_sf"/>
</dbReference>
<dbReference type="OrthoDB" id="10060843at2759"/>
<evidence type="ECO:0000256" key="6">
    <source>
        <dbReference type="ARBA" id="ARBA00022918"/>
    </source>
</evidence>
<dbReference type="InterPro" id="IPR043128">
    <property type="entry name" value="Rev_trsase/Diguanyl_cyclase"/>
</dbReference>
<dbReference type="Pfam" id="PF00078">
    <property type="entry name" value="RVT_1"/>
    <property type="match status" value="1"/>
</dbReference>
<keyword evidence="3" id="KW-0540">Nuclease</keyword>
<dbReference type="GO" id="GO:0003964">
    <property type="term" value="F:RNA-directed DNA polymerase activity"/>
    <property type="evidence" value="ECO:0007669"/>
    <property type="project" value="UniProtKB-KW"/>
</dbReference>
<accession>A0A2B4RVU5</accession>
<feature type="region of interest" description="Disordered" evidence="7">
    <location>
        <begin position="576"/>
        <end position="614"/>
    </location>
</feature>
<dbReference type="InterPro" id="IPR000477">
    <property type="entry name" value="RT_dom"/>
</dbReference>
<keyword evidence="4" id="KW-0255">Endonuclease</keyword>
<feature type="region of interest" description="Disordered" evidence="7">
    <location>
        <begin position="672"/>
        <end position="706"/>
    </location>
</feature>
<feature type="compositionally biased region" description="Basic and acidic residues" evidence="7">
    <location>
        <begin position="582"/>
        <end position="611"/>
    </location>
</feature>
<keyword evidence="2" id="KW-0548">Nucleotidyltransferase</keyword>
<evidence type="ECO:0000256" key="7">
    <source>
        <dbReference type="SAM" id="MobiDB-lite"/>
    </source>
</evidence>
<dbReference type="Gene3D" id="3.30.70.270">
    <property type="match status" value="1"/>
</dbReference>
<evidence type="ECO:0000256" key="2">
    <source>
        <dbReference type="ARBA" id="ARBA00022695"/>
    </source>
</evidence>
<keyword evidence="11" id="KW-1185">Reference proteome</keyword>
<gene>
    <name evidence="10" type="primary">K02A2.6</name>
    <name evidence="10" type="ORF">AWC38_SpisGene14203</name>
</gene>
<keyword evidence="6" id="KW-0695">RNA-directed DNA polymerase</keyword>
<dbReference type="CDD" id="cd09274">
    <property type="entry name" value="RNase_HI_RT_Ty3"/>
    <property type="match status" value="1"/>
</dbReference>
<evidence type="ECO:0000256" key="1">
    <source>
        <dbReference type="ARBA" id="ARBA00022679"/>
    </source>
</evidence>
<feature type="domain" description="Reverse transcriptase" evidence="8">
    <location>
        <begin position="237"/>
        <end position="378"/>
    </location>
</feature>
<keyword evidence="5" id="KW-0378">Hydrolase</keyword>
<evidence type="ECO:0000259" key="8">
    <source>
        <dbReference type="Pfam" id="PF00078"/>
    </source>
</evidence>
<dbReference type="GO" id="GO:0016787">
    <property type="term" value="F:hydrolase activity"/>
    <property type="evidence" value="ECO:0007669"/>
    <property type="project" value="UniProtKB-KW"/>
</dbReference>
<sequence length="706" mass="80831">MKCKRVGHFAKVCKTKEDDANRPRKGNIRQVTKDDDFAFTLQSNGRDIPTVDIELGGVRLEGVLDDSGFTCNVIDRATWETFKEMKVKCVSRKSNRKLYSYRPNEPLATAGEFETELCYKDKRCHVCFIVVEEKARAIHSRETSEELAILKLEINAMEEENLLRNFPECFEGVGKLKGFQAKLHVDISIKSVAQKLRPPPCGLRDKIEQKLKELVNCEIIEPVEGPTPWVSPVVVAPKPSGDIRLCVDMIKANEAIVREHHPIPTVDDILYQLNGSKVFSKLDLKWGFHQIELEQQSRVITTFVTHKGLYRYKRLMFGISSAPELYQHTTQQVLAGCEGAYNIHVDIIIHGRKVEEHESRLQKTTECISDKGLTLNPKNRALTGVERRYSQTEREALGLVWGCERSHMYLYGMEFILLTDHKPLEVIYSTSYRNSARIERWVLRLQPYRFRVQYVPGKQNIADSLSRLVDKEELSGHDDAEEFIRFVAETSAPVAIPIKEIERESATDPEISQLQECISTGDWDKAPGIAKAEKKNIWTEMRKFLTAYRTTPHTSTGVTPAKLLFNREIRSKIPELGNSRYSDSEARDKDAEMKQERTDYADGKRRARESELEPGDLVLLKQKKENKLSTTYGPLPYTISKKHGNEVIISSPEGVNMRRNVADVKKYLREDTTVDEQVAEDDSSEEDHTGRRTEPQGRPVRERRPP</sequence>
<evidence type="ECO:0000313" key="11">
    <source>
        <dbReference type="Proteomes" id="UP000225706"/>
    </source>
</evidence>
<dbReference type="Gene3D" id="3.10.10.10">
    <property type="entry name" value="HIV Type 1 Reverse Transcriptase, subunit A, domain 1"/>
    <property type="match status" value="1"/>
</dbReference>
<dbReference type="InterPro" id="IPR036397">
    <property type="entry name" value="RNaseH_sf"/>
</dbReference>
<feature type="compositionally biased region" description="Basic and acidic residues" evidence="7">
    <location>
        <begin position="686"/>
        <end position="706"/>
    </location>
</feature>
<dbReference type="SUPFAM" id="SSF56672">
    <property type="entry name" value="DNA/RNA polymerases"/>
    <property type="match status" value="1"/>
</dbReference>
<evidence type="ECO:0000313" key="10">
    <source>
        <dbReference type="EMBL" id="PFX21286.1"/>
    </source>
</evidence>
<proteinExistence type="predicted"/>
<evidence type="ECO:0000256" key="3">
    <source>
        <dbReference type="ARBA" id="ARBA00022722"/>
    </source>
</evidence>
<dbReference type="Gene3D" id="3.30.420.10">
    <property type="entry name" value="Ribonuclease H-like superfamily/Ribonuclease H"/>
    <property type="match status" value="1"/>
</dbReference>
<protein>
    <submittedName>
        <fullName evidence="10">Uncharacterized protein K02A2.6</fullName>
    </submittedName>
</protein>
<dbReference type="Proteomes" id="UP000225706">
    <property type="component" value="Unassembled WGS sequence"/>
</dbReference>
<evidence type="ECO:0000259" key="9">
    <source>
        <dbReference type="Pfam" id="PF17917"/>
    </source>
</evidence>
<evidence type="ECO:0000256" key="4">
    <source>
        <dbReference type="ARBA" id="ARBA00022759"/>
    </source>
</evidence>
<organism evidence="10 11">
    <name type="scientific">Stylophora pistillata</name>
    <name type="common">Smooth cauliflower coral</name>
    <dbReference type="NCBI Taxonomy" id="50429"/>
    <lineage>
        <taxon>Eukaryota</taxon>
        <taxon>Metazoa</taxon>
        <taxon>Cnidaria</taxon>
        <taxon>Anthozoa</taxon>
        <taxon>Hexacorallia</taxon>
        <taxon>Scleractinia</taxon>
        <taxon>Astrocoeniina</taxon>
        <taxon>Pocilloporidae</taxon>
        <taxon>Stylophora</taxon>
    </lineage>
</organism>
<name>A0A2B4RVU5_STYPI</name>
<dbReference type="PANTHER" id="PTHR37984:SF11">
    <property type="entry name" value="INTEGRASE CATALYTIC DOMAIN-CONTAINING PROTEIN"/>
    <property type="match status" value="1"/>
</dbReference>
<keyword evidence="1" id="KW-0808">Transferase</keyword>
<comment type="caution">
    <text evidence="10">The sequence shown here is derived from an EMBL/GenBank/DDBJ whole genome shotgun (WGS) entry which is preliminary data.</text>
</comment>
<reference evidence="11" key="1">
    <citation type="journal article" date="2017" name="bioRxiv">
        <title>Comparative analysis of the genomes of Stylophora pistillata and Acropora digitifera provides evidence for extensive differences between species of corals.</title>
        <authorList>
            <person name="Voolstra C.R."/>
            <person name="Li Y."/>
            <person name="Liew Y.J."/>
            <person name="Baumgarten S."/>
            <person name="Zoccola D."/>
            <person name="Flot J.-F."/>
            <person name="Tambutte S."/>
            <person name="Allemand D."/>
            <person name="Aranda M."/>
        </authorList>
    </citation>
    <scope>NUCLEOTIDE SEQUENCE [LARGE SCALE GENOMIC DNA]</scope>
</reference>